<keyword evidence="1" id="KW-0472">Membrane</keyword>
<accession>A0A943YCY8</accession>
<evidence type="ECO:0000313" key="3">
    <source>
        <dbReference type="Proteomes" id="UP000739069"/>
    </source>
</evidence>
<evidence type="ECO:0000313" key="2">
    <source>
        <dbReference type="EMBL" id="MBS6635606.1"/>
    </source>
</evidence>
<evidence type="ECO:0000256" key="1">
    <source>
        <dbReference type="SAM" id="Phobius"/>
    </source>
</evidence>
<keyword evidence="1" id="KW-1133">Transmembrane helix</keyword>
<name>A0A943YCY8_9MICC</name>
<feature type="transmembrane region" description="Helical" evidence="1">
    <location>
        <begin position="44"/>
        <end position="62"/>
    </location>
</feature>
<reference evidence="2" key="1">
    <citation type="submission" date="2021-02" db="EMBL/GenBank/DDBJ databases">
        <title>Infant gut strain persistence is associated with maternal origin, phylogeny, and functional potential including surface adhesion and iron acquisition.</title>
        <authorList>
            <person name="Lou Y.C."/>
        </authorList>
    </citation>
    <scope>NUCLEOTIDE SEQUENCE</scope>
    <source>
        <strain evidence="2">L1_008_092G1_dasL1_008_092G1_concoct_16</strain>
    </source>
</reference>
<keyword evidence="1" id="KW-0812">Transmembrane</keyword>
<dbReference type="Proteomes" id="UP000739069">
    <property type="component" value="Unassembled WGS sequence"/>
</dbReference>
<proteinExistence type="predicted"/>
<dbReference type="RefSeq" id="WP_204863192.1">
    <property type="nucleotide sequence ID" value="NZ_CABFLY010000006.1"/>
</dbReference>
<dbReference type="EMBL" id="JAGZXI010000013">
    <property type="protein sequence ID" value="MBS6635606.1"/>
    <property type="molecule type" value="Genomic_DNA"/>
</dbReference>
<gene>
    <name evidence="2" type="ORF">KH265_08205</name>
</gene>
<organism evidence="2 3">
    <name type="scientific">Rothia mucilaginosa</name>
    <dbReference type="NCBI Taxonomy" id="43675"/>
    <lineage>
        <taxon>Bacteria</taxon>
        <taxon>Bacillati</taxon>
        <taxon>Actinomycetota</taxon>
        <taxon>Actinomycetes</taxon>
        <taxon>Micrococcales</taxon>
        <taxon>Micrococcaceae</taxon>
        <taxon>Rothia</taxon>
    </lineage>
</organism>
<dbReference type="AlphaFoldDB" id="A0A943YCY8"/>
<protein>
    <submittedName>
        <fullName evidence="2">Penicillin-binding protein</fullName>
    </submittedName>
</protein>
<comment type="caution">
    <text evidence="2">The sequence shown here is derived from an EMBL/GenBank/DDBJ whole genome shotgun (WGS) entry which is preliminary data.</text>
</comment>
<sequence length="104" mass="11461">MSTFSFFGLGAFETAVLLIHVVLVVACIGHLSMRSGYGEARMRFVLPIIAFVPGAAILYLMSAREGTVPPDTVKTGSSSPVYFEHRLGYRDGGRSRWGLPRRRK</sequence>
<feature type="transmembrane region" description="Helical" evidence="1">
    <location>
        <begin position="6"/>
        <end position="32"/>
    </location>
</feature>